<dbReference type="Proteomes" id="UP000241118">
    <property type="component" value="Unassembled WGS sequence"/>
</dbReference>
<proteinExistence type="predicted"/>
<feature type="region of interest" description="Disordered" evidence="1">
    <location>
        <begin position="1"/>
        <end position="62"/>
    </location>
</feature>
<evidence type="ECO:0000313" key="3">
    <source>
        <dbReference type="Proteomes" id="UP000241118"/>
    </source>
</evidence>
<dbReference type="EMBL" id="PYAX01000028">
    <property type="protein sequence ID" value="PSL44613.1"/>
    <property type="molecule type" value="Genomic_DNA"/>
</dbReference>
<feature type="compositionally biased region" description="Low complexity" evidence="1">
    <location>
        <begin position="52"/>
        <end position="62"/>
    </location>
</feature>
<dbReference type="AlphaFoldDB" id="A0A2P8HEI4"/>
<keyword evidence="3" id="KW-1185">Reference proteome</keyword>
<comment type="caution">
    <text evidence="2">The sequence shown here is derived from an EMBL/GenBank/DDBJ whole genome shotgun (WGS) entry which is preliminary data.</text>
</comment>
<protein>
    <submittedName>
        <fullName evidence="2">Uncharacterized protein</fullName>
    </submittedName>
</protein>
<evidence type="ECO:0000256" key="1">
    <source>
        <dbReference type="SAM" id="MobiDB-lite"/>
    </source>
</evidence>
<sequence length="146" mass="15469">MLTPGISPVDSGFTAVRPIPTPPTDAAPVLLTVGMSNPDTTEPRSLPPQPEPTTTTTPRRGNGLLATAILFAGIGGGLLAWHPWDENTVQVPPAEDPHRITIQKVGEQTEAGESEASKPVYCLTNETGGLYCVVMPNRYTALLPEE</sequence>
<evidence type="ECO:0000313" key="2">
    <source>
        <dbReference type="EMBL" id="PSL44613.1"/>
    </source>
</evidence>
<reference evidence="2 3" key="1">
    <citation type="submission" date="2018-03" db="EMBL/GenBank/DDBJ databases">
        <title>Genomic Encyclopedia of Type Strains, Phase III (KMG-III): the genomes of soil and plant-associated and newly described type strains.</title>
        <authorList>
            <person name="Whitman W."/>
        </authorList>
    </citation>
    <scope>NUCLEOTIDE SEQUENCE [LARGE SCALE GENOMIC DNA]</scope>
    <source>
        <strain evidence="2 3">CGMCC 4.7097</strain>
    </source>
</reference>
<gene>
    <name evidence="2" type="ORF">B0I31_12837</name>
</gene>
<name>A0A2P8HEI4_SACCR</name>
<accession>A0A2P8HEI4</accession>
<organism evidence="2 3">
    <name type="scientific">Saccharothrix carnea</name>
    <dbReference type="NCBI Taxonomy" id="1280637"/>
    <lineage>
        <taxon>Bacteria</taxon>
        <taxon>Bacillati</taxon>
        <taxon>Actinomycetota</taxon>
        <taxon>Actinomycetes</taxon>
        <taxon>Pseudonocardiales</taxon>
        <taxon>Pseudonocardiaceae</taxon>
        <taxon>Saccharothrix</taxon>
    </lineage>
</organism>